<name>A0A2N5S1X4_9BASI</name>
<dbReference type="EMBL" id="PGCJ01001244">
    <property type="protein sequence ID" value="PLW07222.1"/>
    <property type="molecule type" value="Genomic_DNA"/>
</dbReference>
<comment type="caution">
    <text evidence="1">The sequence shown here is derived from an EMBL/GenBank/DDBJ whole genome shotgun (WGS) entry which is preliminary data.</text>
</comment>
<reference evidence="1 2" key="1">
    <citation type="submission" date="2017-11" db="EMBL/GenBank/DDBJ databases">
        <title>De novo assembly and phasing of dikaryotic genomes from two isolates of Puccinia coronata f. sp. avenae, the causal agent of oat crown rust.</title>
        <authorList>
            <person name="Miller M.E."/>
            <person name="Zhang Y."/>
            <person name="Omidvar V."/>
            <person name="Sperschneider J."/>
            <person name="Schwessinger B."/>
            <person name="Raley C."/>
            <person name="Palmer J.M."/>
            <person name="Garnica D."/>
            <person name="Upadhyaya N."/>
            <person name="Rathjen J."/>
            <person name="Taylor J.M."/>
            <person name="Park R.F."/>
            <person name="Dodds P.N."/>
            <person name="Hirsch C.D."/>
            <person name="Kianian S.F."/>
            <person name="Figueroa M."/>
        </authorList>
    </citation>
    <scope>NUCLEOTIDE SEQUENCE [LARGE SCALE GENOMIC DNA]</scope>
    <source>
        <strain evidence="1">12NC29</strain>
    </source>
</reference>
<proteinExistence type="predicted"/>
<sequence>MSSINVYSLDGFSLYLMPKGAAPECPPCQSETLPSVFEDDDDCELKNNVSVLSKVNKVIKKVLVRSKLPSRNISAKFFSSTRLRSLTLSRQSSGSATNSFNSKNSS</sequence>
<dbReference type="Proteomes" id="UP000235388">
    <property type="component" value="Unassembled WGS sequence"/>
</dbReference>
<organism evidence="1 2">
    <name type="scientific">Puccinia coronata f. sp. avenae</name>
    <dbReference type="NCBI Taxonomy" id="200324"/>
    <lineage>
        <taxon>Eukaryota</taxon>
        <taxon>Fungi</taxon>
        <taxon>Dikarya</taxon>
        <taxon>Basidiomycota</taxon>
        <taxon>Pucciniomycotina</taxon>
        <taxon>Pucciniomycetes</taxon>
        <taxon>Pucciniales</taxon>
        <taxon>Pucciniaceae</taxon>
        <taxon>Puccinia</taxon>
    </lineage>
</organism>
<protein>
    <submittedName>
        <fullName evidence="1">Uncharacterized protein</fullName>
    </submittedName>
</protein>
<dbReference type="AlphaFoldDB" id="A0A2N5S1X4"/>
<evidence type="ECO:0000313" key="2">
    <source>
        <dbReference type="Proteomes" id="UP000235388"/>
    </source>
</evidence>
<keyword evidence="2" id="KW-1185">Reference proteome</keyword>
<accession>A0A2N5S1X4</accession>
<gene>
    <name evidence="1" type="ORF">PCANC_26322</name>
</gene>
<evidence type="ECO:0000313" key="1">
    <source>
        <dbReference type="EMBL" id="PLW07222.1"/>
    </source>
</evidence>